<sequence length="184" mass="20857">MGQFVPVTLESCSCRHVRLYELLEHGRGRAHVCCTTRPNYLRVLSNMGENVRTSVTPLSLAAYTFFRDVGKVVRMSVAPLAHYARSCIIWPIFFAFHGISRNRPPWPCTWTRPRPAQLDVLHSPRMPGVPHALHLEAQLCQHHEDTFYPNVHSTNTCAYVACTRPGITTRHGTPYSCHGPNLVR</sequence>
<keyword evidence="2" id="KW-1185">Reference proteome</keyword>
<dbReference type="AlphaFoldDB" id="A0A2Z7D1F3"/>
<proteinExistence type="predicted"/>
<name>A0A2Z7D1F3_9LAMI</name>
<organism evidence="1 2">
    <name type="scientific">Dorcoceras hygrometricum</name>
    <dbReference type="NCBI Taxonomy" id="472368"/>
    <lineage>
        <taxon>Eukaryota</taxon>
        <taxon>Viridiplantae</taxon>
        <taxon>Streptophyta</taxon>
        <taxon>Embryophyta</taxon>
        <taxon>Tracheophyta</taxon>
        <taxon>Spermatophyta</taxon>
        <taxon>Magnoliopsida</taxon>
        <taxon>eudicotyledons</taxon>
        <taxon>Gunneridae</taxon>
        <taxon>Pentapetalae</taxon>
        <taxon>asterids</taxon>
        <taxon>lamiids</taxon>
        <taxon>Lamiales</taxon>
        <taxon>Gesneriaceae</taxon>
        <taxon>Didymocarpoideae</taxon>
        <taxon>Trichosporeae</taxon>
        <taxon>Loxocarpinae</taxon>
        <taxon>Dorcoceras</taxon>
    </lineage>
</organism>
<dbReference type="EMBL" id="KQ991050">
    <property type="protein sequence ID" value="KZV52507.1"/>
    <property type="molecule type" value="Genomic_DNA"/>
</dbReference>
<dbReference type="Proteomes" id="UP000250235">
    <property type="component" value="Unassembled WGS sequence"/>
</dbReference>
<evidence type="ECO:0000313" key="1">
    <source>
        <dbReference type="EMBL" id="KZV52507.1"/>
    </source>
</evidence>
<evidence type="ECO:0000313" key="2">
    <source>
        <dbReference type="Proteomes" id="UP000250235"/>
    </source>
</evidence>
<accession>A0A2Z7D1F3</accession>
<protein>
    <submittedName>
        <fullName evidence="1">Uncharacterized protein</fullName>
    </submittedName>
</protein>
<gene>
    <name evidence="1" type="ORF">F511_20416</name>
</gene>
<reference evidence="1 2" key="1">
    <citation type="journal article" date="2015" name="Proc. Natl. Acad. Sci. U.S.A.">
        <title>The resurrection genome of Boea hygrometrica: A blueprint for survival of dehydration.</title>
        <authorList>
            <person name="Xiao L."/>
            <person name="Yang G."/>
            <person name="Zhang L."/>
            <person name="Yang X."/>
            <person name="Zhao S."/>
            <person name="Ji Z."/>
            <person name="Zhou Q."/>
            <person name="Hu M."/>
            <person name="Wang Y."/>
            <person name="Chen M."/>
            <person name="Xu Y."/>
            <person name="Jin H."/>
            <person name="Xiao X."/>
            <person name="Hu G."/>
            <person name="Bao F."/>
            <person name="Hu Y."/>
            <person name="Wan P."/>
            <person name="Li L."/>
            <person name="Deng X."/>
            <person name="Kuang T."/>
            <person name="Xiang C."/>
            <person name="Zhu J.K."/>
            <person name="Oliver M.J."/>
            <person name="He Y."/>
        </authorList>
    </citation>
    <scope>NUCLEOTIDE SEQUENCE [LARGE SCALE GENOMIC DNA]</scope>
    <source>
        <strain evidence="2">cv. XS01</strain>
    </source>
</reference>